<organism evidence="1 2">
    <name type="scientific">Escherichia phage PMBT57</name>
    <dbReference type="NCBI Taxonomy" id="2079259"/>
    <lineage>
        <taxon>Viruses</taxon>
        <taxon>Duplodnaviria</taxon>
        <taxon>Heunggongvirae</taxon>
        <taxon>Uroviricota</taxon>
        <taxon>Caudoviricetes</taxon>
        <taxon>Schitoviridae</taxon>
        <taxon>Enquatrovirinae</taxon>
        <taxon>Enquatrovirus</taxon>
        <taxon>Enquatrovirus N4</taxon>
    </lineage>
</organism>
<evidence type="ECO:0000313" key="2">
    <source>
        <dbReference type="Proteomes" id="UP000241665"/>
    </source>
</evidence>
<protein>
    <submittedName>
        <fullName evidence="1">RNA polymerase</fullName>
    </submittedName>
</protein>
<dbReference type="EMBL" id="MG770228">
    <property type="protein sequence ID" value="AUV59091.1"/>
    <property type="molecule type" value="Genomic_DNA"/>
</dbReference>
<dbReference type="Proteomes" id="UP000241665">
    <property type="component" value="Segment"/>
</dbReference>
<name>A0A2K9VA54_9CAUD</name>
<evidence type="ECO:0000313" key="1">
    <source>
        <dbReference type="EMBL" id="AUV59091.1"/>
    </source>
</evidence>
<proteinExistence type="predicted"/>
<dbReference type="InterPro" id="IPR043502">
    <property type="entry name" value="DNA/RNA_pol_sf"/>
</dbReference>
<dbReference type="SMR" id="A0A2K9VA54"/>
<dbReference type="SUPFAM" id="SSF56672">
    <property type="entry name" value="DNA/RNA polymerases"/>
    <property type="match status" value="1"/>
</dbReference>
<accession>A0A2K9VA54</accession>
<sequence length="269" mass="31556">MSTIEHQMHLEKLYNKNQLLPRMRQEFEENSGIDFKAFFAHIGIDYKFGIDAMVQMALHKRADLPTLVGTLRHHCKSAQEVADNLFKMASEDCFNFDPTIDKFIVIYTISDDVQHELDSFQYPLPMVVRPKLLTKNYGTGYFTCNKSVILKKNHTDDDICLDHLNRMNKIPLSINWDVAHMVKNEWANLDKPKEGETRQEFEKRVRAFQKYDRTAHEVMGLLTQEGNKFYLTHRPDKRGRTYSQGYHVNYQGTSWNKAVLEFAEKEVID</sequence>
<reference evidence="1 2" key="1">
    <citation type="submission" date="2018-01" db="EMBL/GenBank/DDBJ databases">
        <title>Characterization of the virulent Escherichia coli phage PMBT57 of the N4-like group with a broad host range.</title>
        <authorList>
            <person name="Koberg S."/>
            <person name="Brinks E."/>
        </authorList>
    </citation>
    <scope>NUCLEOTIDE SEQUENCE [LARGE SCALE GENOMIC DNA]</scope>
</reference>